<feature type="domain" description="Histidine kinase" evidence="15">
    <location>
        <begin position="153"/>
        <end position="347"/>
    </location>
</feature>
<evidence type="ECO:0000256" key="11">
    <source>
        <dbReference type="ARBA" id="ARBA00023012"/>
    </source>
</evidence>
<dbReference type="CDD" id="cd16917">
    <property type="entry name" value="HATPase_UhpB-NarQ-NarX-like"/>
    <property type="match status" value="1"/>
</dbReference>
<evidence type="ECO:0000259" key="16">
    <source>
        <dbReference type="PROSITE" id="PS50885"/>
    </source>
</evidence>
<evidence type="ECO:0000256" key="8">
    <source>
        <dbReference type="ARBA" id="ARBA00022777"/>
    </source>
</evidence>
<evidence type="ECO:0000313" key="18">
    <source>
        <dbReference type="Proteomes" id="UP001148125"/>
    </source>
</evidence>
<dbReference type="SUPFAM" id="SSF55874">
    <property type="entry name" value="ATPase domain of HSP90 chaperone/DNA topoisomerase II/histidine kinase"/>
    <property type="match status" value="1"/>
</dbReference>
<dbReference type="Pfam" id="PF07730">
    <property type="entry name" value="HisKA_3"/>
    <property type="match status" value="1"/>
</dbReference>
<dbReference type="RefSeq" id="WP_275119596.1">
    <property type="nucleotide sequence ID" value="NZ_JAOTPO010000012.1"/>
</dbReference>
<evidence type="ECO:0000256" key="13">
    <source>
        <dbReference type="PIRNR" id="PIRNR037431"/>
    </source>
</evidence>
<dbReference type="Gene3D" id="6.10.340.10">
    <property type="match status" value="1"/>
</dbReference>
<feature type="transmembrane region" description="Helical" evidence="14">
    <location>
        <begin position="53"/>
        <end position="73"/>
    </location>
</feature>
<sequence>MKRVLLANIQWQMVRNSIWISLLTALFAVFILTYGEAEGLAVLLRKKLFGIPILLVIPVIAIFIGGAFGYLAGDKVKKRLEILQQGTLSLERGNFSYRFPDLGADEVGLIGKQLNEMVKRVESQVISLQKLSTERAEWQETIKQSAINEERQRLARDLHDAVSQQLFAISMMTAALPHTLDKDVKKAAQQIEMVEQMASNAQSEMRALLLHLRPSHLEGKDLQEGIQELLVEIKTKHGLQIDAKIEKTNPIPKGIEDQLFRIVQEALSNILRHAKASRIEFQLRQIHDQLRLKIIDNGIGFEFSGQKMGSYGLQMMKERVTEIGGTLEIISIPNKGTQVEAMIPLVPL</sequence>
<evidence type="ECO:0000256" key="14">
    <source>
        <dbReference type="SAM" id="Phobius"/>
    </source>
</evidence>
<dbReference type="PANTHER" id="PTHR24421">
    <property type="entry name" value="NITRATE/NITRITE SENSOR PROTEIN NARX-RELATED"/>
    <property type="match status" value="1"/>
</dbReference>
<dbReference type="InterPro" id="IPR003594">
    <property type="entry name" value="HATPase_dom"/>
</dbReference>
<reference evidence="17" key="1">
    <citation type="submission" date="2024-05" db="EMBL/GenBank/DDBJ databases">
        <title>Alkalihalobacillus sp. strain MEB203 novel alkaliphilic bacterium from Lonar Lake, India.</title>
        <authorList>
            <person name="Joshi A."/>
            <person name="Thite S."/>
            <person name="Mengade P."/>
        </authorList>
    </citation>
    <scope>NUCLEOTIDE SEQUENCE</scope>
    <source>
        <strain evidence="17">MEB 203</strain>
    </source>
</reference>
<dbReference type="EC" id="2.7.13.3" evidence="13"/>
<evidence type="ECO:0000256" key="1">
    <source>
        <dbReference type="ARBA" id="ARBA00000085"/>
    </source>
</evidence>
<dbReference type="Pfam" id="PF00672">
    <property type="entry name" value="HAMP"/>
    <property type="match status" value="1"/>
</dbReference>
<keyword evidence="12 13" id="KW-0472">Membrane</keyword>
<proteinExistence type="predicted"/>
<organism evidence="17 18">
    <name type="scientific">Alkalihalobacterium chitinilyticum</name>
    <dbReference type="NCBI Taxonomy" id="2980103"/>
    <lineage>
        <taxon>Bacteria</taxon>
        <taxon>Bacillati</taxon>
        <taxon>Bacillota</taxon>
        <taxon>Bacilli</taxon>
        <taxon>Bacillales</taxon>
        <taxon>Bacillaceae</taxon>
        <taxon>Alkalihalobacterium</taxon>
    </lineage>
</organism>
<evidence type="ECO:0000256" key="2">
    <source>
        <dbReference type="ARBA" id="ARBA00004651"/>
    </source>
</evidence>
<evidence type="ECO:0000256" key="10">
    <source>
        <dbReference type="ARBA" id="ARBA00022989"/>
    </source>
</evidence>
<evidence type="ECO:0000256" key="4">
    <source>
        <dbReference type="ARBA" id="ARBA00022553"/>
    </source>
</evidence>
<keyword evidence="7 13" id="KW-0547">Nucleotide-binding</keyword>
<keyword evidence="5 13" id="KW-0808">Transferase</keyword>
<dbReference type="InterPro" id="IPR036890">
    <property type="entry name" value="HATPase_C_sf"/>
</dbReference>
<dbReference type="PIRSF" id="PIRSF037431">
    <property type="entry name" value="STHK_LiaS"/>
    <property type="match status" value="1"/>
</dbReference>
<dbReference type="SMART" id="SM00387">
    <property type="entry name" value="HATPase_c"/>
    <property type="match status" value="1"/>
</dbReference>
<dbReference type="InterPro" id="IPR017202">
    <property type="entry name" value="LiaS/VraS"/>
</dbReference>
<dbReference type="Gene3D" id="3.30.565.10">
    <property type="entry name" value="Histidine kinase-like ATPase, C-terminal domain"/>
    <property type="match status" value="1"/>
</dbReference>
<dbReference type="CDD" id="cd06225">
    <property type="entry name" value="HAMP"/>
    <property type="match status" value="1"/>
</dbReference>
<evidence type="ECO:0000256" key="6">
    <source>
        <dbReference type="ARBA" id="ARBA00022692"/>
    </source>
</evidence>
<dbReference type="Gene3D" id="1.20.5.1930">
    <property type="match status" value="1"/>
</dbReference>
<evidence type="ECO:0000256" key="5">
    <source>
        <dbReference type="ARBA" id="ARBA00022679"/>
    </source>
</evidence>
<evidence type="ECO:0000313" key="17">
    <source>
        <dbReference type="EMBL" id="MDE5414990.1"/>
    </source>
</evidence>
<evidence type="ECO:0000259" key="15">
    <source>
        <dbReference type="PROSITE" id="PS50109"/>
    </source>
</evidence>
<dbReference type="EMBL" id="JAOTPO010000012">
    <property type="protein sequence ID" value="MDE5414990.1"/>
    <property type="molecule type" value="Genomic_DNA"/>
</dbReference>
<keyword evidence="10 14" id="KW-1133">Transmembrane helix</keyword>
<keyword evidence="11 13" id="KW-0902">Two-component regulatory system</keyword>
<dbReference type="PANTHER" id="PTHR24421:SF37">
    <property type="entry name" value="SENSOR HISTIDINE KINASE NARS"/>
    <property type="match status" value="1"/>
</dbReference>
<keyword evidence="8 13" id="KW-0418">Kinase</keyword>
<evidence type="ECO:0000256" key="7">
    <source>
        <dbReference type="ARBA" id="ARBA00022741"/>
    </source>
</evidence>
<keyword evidence="3 13" id="KW-1003">Cell membrane</keyword>
<dbReference type="InterPro" id="IPR005467">
    <property type="entry name" value="His_kinase_dom"/>
</dbReference>
<accession>A0ABT5VIA5</accession>
<dbReference type="InterPro" id="IPR003660">
    <property type="entry name" value="HAMP_dom"/>
</dbReference>
<comment type="catalytic activity">
    <reaction evidence="1 13">
        <text>ATP + protein L-histidine = ADP + protein N-phospho-L-histidine.</text>
        <dbReference type="EC" id="2.7.13.3"/>
    </reaction>
</comment>
<evidence type="ECO:0000256" key="3">
    <source>
        <dbReference type="ARBA" id="ARBA00022475"/>
    </source>
</evidence>
<dbReference type="InterPro" id="IPR011712">
    <property type="entry name" value="Sig_transdc_His_kin_sub3_dim/P"/>
</dbReference>
<evidence type="ECO:0000256" key="9">
    <source>
        <dbReference type="ARBA" id="ARBA00022840"/>
    </source>
</evidence>
<keyword evidence="18" id="KW-1185">Reference proteome</keyword>
<gene>
    <name evidence="17" type="ORF">N7Z68_16635</name>
</gene>
<comment type="caution">
    <text evidence="17">The sequence shown here is derived from an EMBL/GenBank/DDBJ whole genome shotgun (WGS) entry which is preliminary data.</text>
</comment>
<evidence type="ECO:0000256" key="12">
    <source>
        <dbReference type="ARBA" id="ARBA00023136"/>
    </source>
</evidence>
<dbReference type="PROSITE" id="PS50109">
    <property type="entry name" value="HIS_KIN"/>
    <property type="match status" value="1"/>
</dbReference>
<protein>
    <recommendedName>
        <fullName evidence="13">Sensor histidine kinase</fullName>
        <ecNumber evidence="13">2.7.13.3</ecNumber>
    </recommendedName>
</protein>
<dbReference type="SMART" id="SM00304">
    <property type="entry name" value="HAMP"/>
    <property type="match status" value="1"/>
</dbReference>
<dbReference type="Proteomes" id="UP001148125">
    <property type="component" value="Unassembled WGS sequence"/>
</dbReference>
<keyword evidence="4" id="KW-0597">Phosphoprotein</keyword>
<dbReference type="Pfam" id="PF02518">
    <property type="entry name" value="HATPase_c"/>
    <property type="match status" value="1"/>
</dbReference>
<keyword evidence="6 14" id="KW-0812">Transmembrane</keyword>
<name>A0ABT5VIA5_9BACI</name>
<dbReference type="PROSITE" id="PS50885">
    <property type="entry name" value="HAMP"/>
    <property type="match status" value="1"/>
</dbReference>
<keyword evidence="9 13" id="KW-0067">ATP-binding</keyword>
<comment type="subcellular location">
    <subcellularLocation>
        <location evidence="2 13">Cell membrane</location>
        <topology evidence="2 13">Multi-pass membrane protein</topology>
    </subcellularLocation>
</comment>
<feature type="domain" description="HAMP" evidence="16">
    <location>
        <begin position="74"/>
        <end position="126"/>
    </location>
</feature>
<dbReference type="InterPro" id="IPR050482">
    <property type="entry name" value="Sensor_HK_TwoCompSys"/>
</dbReference>
<dbReference type="GO" id="GO:0016301">
    <property type="term" value="F:kinase activity"/>
    <property type="evidence" value="ECO:0007669"/>
    <property type="project" value="UniProtKB-KW"/>
</dbReference>